<protein>
    <recommendedName>
        <fullName evidence="3 9">Translation initiation factor IF-2</fullName>
    </recommendedName>
</protein>
<dbReference type="SUPFAM" id="SSF52540">
    <property type="entry name" value="P-loop containing nucleoside triphosphate hydrolases"/>
    <property type="match status" value="1"/>
</dbReference>
<dbReference type="InterPro" id="IPR036925">
    <property type="entry name" value="TIF_IF2_dom3_sf"/>
</dbReference>
<dbReference type="FunFam" id="2.40.30.10:FF:000007">
    <property type="entry name" value="Translation initiation factor IF-2"/>
    <property type="match status" value="1"/>
</dbReference>
<evidence type="ECO:0000259" key="13">
    <source>
        <dbReference type="PROSITE" id="PS51722"/>
    </source>
</evidence>
<dbReference type="Pfam" id="PF00009">
    <property type="entry name" value="GTP_EFTU"/>
    <property type="match status" value="1"/>
</dbReference>
<dbReference type="NCBIfam" id="TIGR00231">
    <property type="entry name" value="small_GTP"/>
    <property type="match status" value="1"/>
</dbReference>
<organism evidence="14 15">
    <name type="scientific">Methylocystis echinoides</name>
    <dbReference type="NCBI Taxonomy" id="29468"/>
    <lineage>
        <taxon>Bacteria</taxon>
        <taxon>Pseudomonadati</taxon>
        <taxon>Pseudomonadota</taxon>
        <taxon>Alphaproteobacteria</taxon>
        <taxon>Hyphomicrobiales</taxon>
        <taxon>Methylocystaceae</taxon>
        <taxon>Methylocystis</taxon>
    </lineage>
</organism>
<keyword evidence="15" id="KW-1185">Reference proteome</keyword>
<dbReference type="HAMAP" id="MF_00100_B">
    <property type="entry name" value="IF_2_B"/>
    <property type="match status" value="1"/>
</dbReference>
<dbReference type="FunFam" id="2.40.30.10:FF:000008">
    <property type="entry name" value="Translation initiation factor IF-2"/>
    <property type="match status" value="1"/>
</dbReference>
<dbReference type="Pfam" id="PF11987">
    <property type="entry name" value="IF-2"/>
    <property type="match status" value="1"/>
</dbReference>
<dbReference type="InterPro" id="IPR053905">
    <property type="entry name" value="EF-G-like_DII"/>
</dbReference>
<dbReference type="FunFam" id="3.40.50.10050:FF:000001">
    <property type="entry name" value="Translation initiation factor IF-2"/>
    <property type="match status" value="1"/>
</dbReference>
<feature type="binding site" evidence="9">
    <location>
        <begin position="391"/>
        <end position="398"/>
    </location>
    <ligand>
        <name>GTP</name>
        <dbReference type="ChEBI" id="CHEBI:37565"/>
    </ligand>
</feature>
<evidence type="ECO:0000256" key="11">
    <source>
        <dbReference type="RuleBase" id="RU000645"/>
    </source>
</evidence>
<dbReference type="InterPro" id="IPR013575">
    <property type="entry name" value="IF2_assoc_dom_bac"/>
</dbReference>
<keyword evidence="5 9" id="KW-0396">Initiation factor</keyword>
<dbReference type="NCBIfam" id="TIGR00487">
    <property type="entry name" value="IF-2"/>
    <property type="match status" value="1"/>
</dbReference>
<evidence type="ECO:0000256" key="2">
    <source>
        <dbReference type="ARBA" id="ARBA00007733"/>
    </source>
</evidence>
<dbReference type="GO" id="GO:0005525">
    <property type="term" value="F:GTP binding"/>
    <property type="evidence" value="ECO:0007669"/>
    <property type="project" value="UniProtKB-KW"/>
</dbReference>
<dbReference type="InterPro" id="IPR006847">
    <property type="entry name" value="IF2_N"/>
</dbReference>
<comment type="caution">
    <text evidence="9">Lacks conserved residue(s) required for the propagation of feature annotation.</text>
</comment>
<dbReference type="RefSeq" id="WP_281800262.1">
    <property type="nucleotide sequence ID" value="NZ_BSEC01000001.1"/>
</dbReference>
<dbReference type="InterPro" id="IPR044145">
    <property type="entry name" value="IF2_II"/>
</dbReference>
<evidence type="ECO:0000256" key="9">
    <source>
        <dbReference type="HAMAP-Rule" id="MF_00100"/>
    </source>
</evidence>
<dbReference type="Pfam" id="PF03144">
    <property type="entry name" value="GTP_EFTU_D2"/>
    <property type="match status" value="1"/>
</dbReference>
<evidence type="ECO:0000256" key="10">
    <source>
        <dbReference type="RuleBase" id="RU000644"/>
    </source>
</evidence>
<feature type="compositionally biased region" description="Polar residues" evidence="12">
    <location>
        <begin position="1"/>
        <end position="15"/>
    </location>
</feature>
<proteinExistence type="inferred from homology"/>
<evidence type="ECO:0000256" key="7">
    <source>
        <dbReference type="ARBA" id="ARBA00022917"/>
    </source>
</evidence>
<reference evidence="14" key="1">
    <citation type="journal article" date="2023" name="Int. J. Syst. Evol. Microbiol.">
        <title>Methylocystis iwaonis sp. nov., a type II methane-oxidizing bacterium from surface soil of a rice paddy field in Japan, and emended description of the genus Methylocystis (ex Whittenbury et al. 1970) Bowman et al. 1993.</title>
        <authorList>
            <person name="Kaise H."/>
            <person name="Sawadogo J.B."/>
            <person name="Alam M.S."/>
            <person name="Ueno C."/>
            <person name="Dianou D."/>
            <person name="Shinjo R."/>
            <person name="Asakawa S."/>
        </authorList>
    </citation>
    <scope>NUCLEOTIDE SEQUENCE</scope>
    <source>
        <strain evidence="14">LMG27198</strain>
    </source>
</reference>
<feature type="domain" description="Tr-type G" evidence="13">
    <location>
        <begin position="382"/>
        <end position="552"/>
    </location>
</feature>
<evidence type="ECO:0000256" key="6">
    <source>
        <dbReference type="ARBA" id="ARBA00022741"/>
    </source>
</evidence>
<evidence type="ECO:0000256" key="8">
    <source>
        <dbReference type="ARBA" id="ARBA00023134"/>
    </source>
</evidence>
<feature type="binding site" evidence="9">
    <location>
        <begin position="492"/>
        <end position="495"/>
    </location>
    <ligand>
        <name>GTP</name>
        <dbReference type="ChEBI" id="CHEBI:37565"/>
    </ligand>
</feature>
<evidence type="ECO:0000313" key="15">
    <source>
        <dbReference type="Proteomes" id="UP001144323"/>
    </source>
</evidence>
<evidence type="ECO:0000313" key="14">
    <source>
        <dbReference type="EMBL" id="GLI91564.1"/>
    </source>
</evidence>
<dbReference type="PANTHER" id="PTHR43381:SF5">
    <property type="entry name" value="TR-TYPE G DOMAIN-CONTAINING PROTEIN"/>
    <property type="match status" value="1"/>
</dbReference>
<evidence type="ECO:0000256" key="1">
    <source>
        <dbReference type="ARBA" id="ARBA00004496"/>
    </source>
</evidence>
<keyword evidence="6 9" id="KW-0547">Nucleotide-binding</keyword>
<dbReference type="Pfam" id="PF04760">
    <property type="entry name" value="IF2_N"/>
    <property type="match status" value="1"/>
</dbReference>
<dbReference type="InterPro" id="IPR015760">
    <property type="entry name" value="TIF_IF2"/>
</dbReference>
<dbReference type="AlphaFoldDB" id="A0A9W6GRH0"/>
<dbReference type="InterPro" id="IPR005225">
    <property type="entry name" value="Small_GTP-bd"/>
</dbReference>
<dbReference type="InterPro" id="IPR000795">
    <property type="entry name" value="T_Tr_GTP-bd_dom"/>
</dbReference>
<dbReference type="CDD" id="cd01887">
    <property type="entry name" value="IF2_eIF5B"/>
    <property type="match status" value="1"/>
</dbReference>
<feature type="compositionally biased region" description="Basic and acidic residues" evidence="12">
    <location>
        <begin position="121"/>
        <end position="182"/>
    </location>
</feature>
<sequence>MSESENSDKTLTVAPSKTLHLKQRPAGEQGMVRQSFSHGRSKVVVVEKVKRRAPGHPEPAKPAAAAPAQPATPAAAAPAAPAPAPKPERAAPAQRGGSGVVLRALTNDQLEARARALAGARSREEDERRQAEIDARARAEREERERAERAAAEARKREEEDRLTREAEAKRKAEEEARRRLPQEAGHAPAPAASPRPSTSAPARAAAPAGRAPAAPAGRAPTTETVVRRPPVRTIGGFTPPTPPRPAPSRGGEVKNRGRLTVTTATSGEGEERTRSVASFRRRVQRLKGFGQAEQKEKVLREVILPETITIQELANRMSERAVDVIRLLMKQGAMHKITDVIDADTAQLVAEEMGHTVKRVAESDVEEGLFDTPDEDADLQSRPPVVTIMGHVDHGKTSLLDAIRQANVVSGEAGGITQHIGAYQVTAPNGNPVTFIDTPGHAAFTAMRARGAKVTDIVVLVVAADDGVMPQTIEAINHARAAGVPLIVAINKVDKPDAKPERVRTELLQYEVQVESMGGETLEVEVSAKQKLNLDKLLELIALQAEVLDLKANADRVAEGTVIEARLDKGRGPVATMLVQRGTLRVGDIIVAGTQWGRVRALLDDKGVTRQEAGPSFPVEILGFSGTPEAGDRVAVVESEARAREITEYRERMKRDKLAARGGSARGSLSDMMSQLKTAGRKEFPLVIKGDVQGSVEAIAAALEKLGTDEVGARVVHAGVGGISESDIALAEASGAAVIGFNVRAHKEAREASERAGIEIRYYNIIYNLVDDVKAAMSGLLSPTLRETMLGNAQILEVFDITKVGKVAGCRVTDGNVERGANVRLIRDNVVVHEGKLSTLKRFKDEVKEVTAGQECGMAFENYQDMRAGDVIECYRVEEIKRSL</sequence>
<dbReference type="CDD" id="cd03702">
    <property type="entry name" value="IF2_mtIF2_II"/>
    <property type="match status" value="1"/>
</dbReference>
<comment type="similarity">
    <text evidence="2 9 10">Belongs to the TRAFAC class translation factor GTPase superfamily. Classic translation factor GTPase family. IF-2 subfamily.</text>
</comment>
<evidence type="ECO:0000256" key="12">
    <source>
        <dbReference type="SAM" id="MobiDB-lite"/>
    </source>
</evidence>
<dbReference type="GO" id="GO:0005829">
    <property type="term" value="C:cytosol"/>
    <property type="evidence" value="ECO:0007669"/>
    <property type="project" value="TreeGrafter"/>
</dbReference>
<dbReference type="Gene3D" id="2.40.30.10">
    <property type="entry name" value="Translation factors"/>
    <property type="match status" value="2"/>
</dbReference>
<dbReference type="InterPro" id="IPR009000">
    <property type="entry name" value="Transl_B-barrel_sf"/>
</dbReference>
<dbReference type="SUPFAM" id="SSF52156">
    <property type="entry name" value="Initiation factor IF2/eIF5b, domain 3"/>
    <property type="match status" value="1"/>
</dbReference>
<name>A0A9W6GRH0_9HYPH</name>
<dbReference type="InterPro" id="IPR023115">
    <property type="entry name" value="TIF_IF2_dom3"/>
</dbReference>
<comment type="function">
    <text evidence="9 10">One of the essential components for the initiation of protein synthesis. Protects formylmethionyl-tRNA from spontaneous hydrolysis and promotes its binding to the 30S ribosomal subunits. Also involved in the hydrolysis of GTP during the formation of the 70S ribosomal complex.</text>
</comment>
<dbReference type="Pfam" id="PF08364">
    <property type="entry name" value="IF2_assoc"/>
    <property type="match status" value="1"/>
</dbReference>
<dbReference type="PROSITE" id="PS01176">
    <property type="entry name" value="IF2"/>
    <property type="match status" value="1"/>
</dbReference>
<evidence type="ECO:0000256" key="4">
    <source>
        <dbReference type="ARBA" id="ARBA00022490"/>
    </source>
</evidence>
<keyword evidence="4 9" id="KW-0963">Cytoplasm</keyword>
<dbReference type="GO" id="GO:0003924">
    <property type="term" value="F:GTPase activity"/>
    <property type="evidence" value="ECO:0007669"/>
    <property type="project" value="UniProtKB-UniRule"/>
</dbReference>
<dbReference type="GO" id="GO:0003743">
    <property type="term" value="F:translation initiation factor activity"/>
    <property type="evidence" value="ECO:0007669"/>
    <property type="project" value="UniProtKB-UniRule"/>
</dbReference>
<dbReference type="PANTHER" id="PTHR43381">
    <property type="entry name" value="TRANSLATION INITIATION FACTOR IF-2-RELATED"/>
    <property type="match status" value="1"/>
</dbReference>
<dbReference type="Pfam" id="PF22042">
    <property type="entry name" value="EF-G_D2"/>
    <property type="match status" value="1"/>
</dbReference>
<dbReference type="FunFam" id="3.40.50.300:FF:000019">
    <property type="entry name" value="Translation initiation factor IF-2"/>
    <property type="match status" value="1"/>
</dbReference>
<feature type="compositionally biased region" description="Low complexity" evidence="12">
    <location>
        <begin position="61"/>
        <end position="79"/>
    </location>
</feature>
<feature type="compositionally biased region" description="Low complexity" evidence="12">
    <location>
        <begin position="185"/>
        <end position="223"/>
    </location>
</feature>
<dbReference type="InterPro" id="IPR027417">
    <property type="entry name" value="P-loop_NTPase"/>
</dbReference>
<accession>A0A9W6GRH0</accession>
<dbReference type="PROSITE" id="PS51722">
    <property type="entry name" value="G_TR_2"/>
    <property type="match status" value="1"/>
</dbReference>
<comment type="subcellular location">
    <subcellularLocation>
        <location evidence="1 9 11">Cytoplasm</location>
    </subcellularLocation>
</comment>
<dbReference type="EMBL" id="BSEC01000001">
    <property type="protein sequence ID" value="GLI91564.1"/>
    <property type="molecule type" value="Genomic_DNA"/>
</dbReference>
<keyword evidence="7 9" id="KW-0648">Protein biosynthesis</keyword>
<dbReference type="SUPFAM" id="SSF50447">
    <property type="entry name" value="Translation proteins"/>
    <property type="match status" value="2"/>
</dbReference>
<dbReference type="CDD" id="cd03692">
    <property type="entry name" value="mtIF2_IVc"/>
    <property type="match status" value="1"/>
</dbReference>
<dbReference type="InterPro" id="IPR004161">
    <property type="entry name" value="EFTu-like_2"/>
</dbReference>
<evidence type="ECO:0000256" key="5">
    <source>
        <dbReference type="ARBA" id="ARBA00022540"/>
    </source>
</evidence>
<comment type="caution">
    <text evidence="14">The sequence shown here is derived from an EMBL/GenBank/DDBJ whole genome shotgun (WGS) entry which is preliminary data.</text>
</comment>
<gene>
    <name evidence="9 14" type="primary">infB</name>
    <name evidence="14" type="ORF">LMG27198_05560</name>
</gene>
<dbReference type="InterPro" id="IPR000178">
    <property type="entry name" value="TF_IF2_bacterial-like"/>
</dbReference>
<feature type="binding site" evidence="9">
    <location>
        <begin position="438"/>
        <end position="442"/>
    </location>
    <ligand>
        <name>GTP</name>
        <dbReference type="ChEBI" id="CHEBI:37565"/>
    </ligand>
</feature>
<dbReference type="Proteomes" id="UP001144323">
    <property type="component" value="Unassembled WGS sequence"/>
</dbReference>
<feature type="region of interest" description="Disordered" evidence="12">
    <location>
        <begin position="1"/>
        <end position="276"/>
    </location>
</feature>
<evidence type="ECO:0000256" key="3">
    <source>
        <dbReference type="ARBA" id="ARBA00020675"/>
    </source>
</evidence>
<keyword evidence="8 9" id="KW-0342">GTP-binding</keyword>
<dbReference type="Gene3D" id="3.40.50.300">
    <property type="entry name" value="P-loop containing nucleotide triphosphate hydrolases"/>
    <property type="match status" value="1"/>
</dbReference>
<dbReference type="Gene3D" id="3.40.50.10050">
    <property type="entry name" value="Translation initiation factor IF- 2, domain 3"/>
    <property type="match status" value="1"/>
</dbReference>